<dbReference type="InterPro" id="IPR003764">
    <property type="entry name" value="GlcNAc_6-P_deAcase"/>
</dbReference>
<dbReference type="InterPro" id="IPR032466">
    <property type="entry name" value="Metal_Hydrolase"/>
</dbReference>
<dbReference type="PANTHER" id="PTHR11113">
    <property type="entry name" value="N-ACETYLGLUCOSAMINE-6-PHOSPHATE DEACETYLASE"/>
    <property type="match status" value="1"/>
</dbReference>
<sequence>MTLLTNARIVLPDGVRTAGWLRLEGQRIAEVGPAGSTPEPSTAHPHEASVDLAGHYLLPGFVDMHTHGGGGAAFSSGDVEQAVRAAAFHRRHGTTTIMASTVSTELDVLERYLSDLAGLVEDGLLAGLHMEGPFISKARCGAHDPALLKSPDPALLRPLLAAGRGTVKMVTLAPELDFGIEATALLANSGVIAAVGHTDGGYGITNEAFTRGARVATHLFNAMPGVHHREPGPVVAAIEDENVIVELVNDGIHVHPAVIGMVYNAVGPHRVALITDAMAAAGQPDGMYRLGALEVEVEGGVARLAGGGSIAGSTLTMDVALRRAVRELGLPIEDAAVSAALTPARAIGLDHEIGSIEVGKYADLVVLDDELLVRGVMKRGEWSAAPDVA</sequence>
<evidence type="ECO:0000313" key="8">
    <source>
        <dbReference type="Proteomes" id="UP001499854"/>
    </source>
</evidence>
<gene>
    <name evidence="7" type="primary">nagA_2</name>
    <name evidence="7" type="ORF">GCM10009838_45760</name>
</gene>
<comment type="caution">
    <text evidence="7">The sequence shown here is derived from an EMBL/GenBank/DDBJ whole genome shotgun (WGS) entry which is preliminary data.</text>
</comment>
<evidence type="ECO:0000256" key="3">
    <source>
        <dbReference type="ARBA" id="ARBA00022801"/>
    </source>
</evidence>
<dbReference type="SUPFAM" id="SSF51556">
    <property type="entry name" value="Metallo-dependent hydrolases"/>
    <property type="match status" value="1"/>
</dbReference>
<evidence type="ECO:0000256" key="4">
    <source>
        <dbReference type="ARBA" id="ARBA00023277"/>
    </source>
</evidence>
<evidence type="ECO:0000256" key="5">
    <source>
        <dbReference type="PIRNR" id="PIRNR038994"/>
    </source>
</evidence>
<dbReference type="InterPro" id="IPR011059">
    <property type="entry name" value="Metal-dep_hydrolase_composite"/>
</dbReference>
<comment type="similarity">
    <text evidence="1 5">Belongs to the metallo-dependent hydrolases superfamily. NagA family.</text>
</comment>
<dbReference type="SUPFAM" id="SSF51338">
    <property type="entry name" value="Composite domain of metallo-dependent hydrolases"/>
    <property type="match status" value="1"/>
</dbReference>
<keyword evidence="3 5" id="KW-0378">Hydrolase</keyword>
<evidence type="ECO:0000256" key="1">
    <source>
        <dbReference type="ARBA" id="ARBA00010716"/>
    </source>
</evidence>
<dbReference type="Gene3D" id="2.30.40.10">
    <property type="entry name" value="Urease, subunit C, domain 1"/>
    <property type="match status" value="1"/>
</dbReference>
<dbReference type="InterPro" id="IPR006680">
    <property type="entry name" value="Amidohydro-rel"/>
</dbReference>
<reference evidence="8" key="1">
    <citation type="journal article" date="2019" name="Int. J. Syst. Evol. Microbiol.">
        <title>The Global Catalogue of Microorganisms (GCM) 10K type strain sequencing project: providing services to taxonomists for standard genome sequencing and annotation.</title>
        <authorList>
            <consortium name="The Broad Institute Genomics Platform"/>
            <consortium name="The Broad Institute Genome Sequencing Center for Infectious Disease"/>
            <person name="Wu L."/>
            <person name="Ma J."/>
        </authorList>
    </citation>
    <scope>NUCLEOTIDE SEQUENCE [LARGE SCALE GENOMIC DNA]</scope>
    <source>
        <strain evidence="8">JCM 16013</strain>
    </source>
</reference>
<organism evidence="7 8">
    <name type="scientific">Catenulispora subtropica</name>
    <dbReference type="NCBI Taxonomy" id="450798"/>
    <lineage>
        <taxon>Bacteria</taxon>
        <taxon>Bacillati</taxon>
        <taxon>Actinomycetota</taxon>
        <taxon>Actinomycetes</taxon>
        <taxon>Catenulisporales</taxon>
        <taxon>Catenulisporaceae</taxon>
        <taxon>Catenulispora</taxon>
    </lineage>
</organism>
<protein>
    <submittedName>
        <fullName evidence="7">N-acetylglucosamine-6-phosphate deacetylase</fullName>
    </submittedName>
</protein>
<keyword evidence="4 5" id="KW-0119">Carbohydrate metabolism</keyword>
<dbReference type="NCBIfam" id="TIGR00221">
    <property type="entry name" value="nagA"/>
    <property type="match status" value="1"/>
</dbReference>
<feature type="domain" description="Amidohydrolase-related" evidence="6">
    <location>
        <begin position="56"/>
        <end position="381"/>
    </location>
</feature>
<proteinExistence type="inferred from homology"/>
<name>A0ABP5DG92_9ACTN</name>
<dbReference type="RefSeq" id="WP_344659128.1">
    <property type="nucleotide sequence ID" value="NZ_BAAAQM010000026.1"/>
</dbReference>
<dbReference type="Proteomes" id="UP001499854">
    <property type="component" value="Unassembled WGS sequence"/>
</dbReference>
<dbReference type="Pfam" id="PF01979">
    <property type="entry name" value="Amidohydro_1"/>
    <property type="match status" value="1"/>
</dbReference>
<dbReference type="EMBL" id="BAAAQM010000026">
    <property type="protein sequence ID" value="GAA1979602.1"/>
    <property type="molecule type" value="Genomic_DNA"/>
</dbReference>
<keyword evidence="2" id="KW-0479">Metal-binding</keyword>
<accession>A0ABP5DG92</accession>
<dbReference type="CDD" id="cd00854">
    <property type="entry name" value="NagA"/>
    <property type="match status" value="1"/>
</dbReference>
<dbReference type="PANTHER" id="PTHR11113:SF14">
    <property type="entry name" value="N-ACETYLGLUCOSAMINE-6-PHOSPHATE DEACETYLASE"/>
    <property type="match status" value="1"/>
</dbReference>
<keyword evidence="8" id="KW-1185">Reference proteome</keyword>
<dbReference type="PIRSF" id="PIRSF038994">
    <property type="entry name" value="NagA"/>
    <property type="match status" value="1"/>
</dbReference>
<evidence type="ECO:0000259" key="6">
    <source>
        <dbReference type="Pfam" id="PF01979"/>
    </source>
</evidence>
<evidence type="ECO:0000313" key="7">
    <source>
        <dbReference type="EMBL" id="GAA1979602.1"/>
    </source>
</evidence>
<evidence type="ECO:0000256" key="2">
    <source>
        <dbReference type="ARBA" id="ARBA00022723"/>
    </source>
</evidence>
<dbReference type="Gene3D" id="3.20.20.140">
    <property type="entry name" value="Metal-dependent hydrolases"/>
    <property type="match status" value="1"/>
</dbReference>